<dbReference type="GO" id="GO:0005840">
    <property type="term" value="C:ribosome"/>
    <property type="evidence" value="ECO:0007669"/>
    <property type="project" value="UniProtKB-KW"/>
</dbReference>
<feature type="binding site" evidence="6">
    <location>
        <position position="154"/>
    </location>
    <ligand>
        <name>S-adenosyl-L-methionine</name>
        <dbReference type="ChEBI" id="CHEBI:59789"/>
    </ligand>
</feature>
<organism evidence="7 8">
    <name type="scientific">Alkalidesulfovibrio alkalitolerans DSM 16529</name>
    <dbReference type="NCBI Taxonomy" id="1121439"/>
    <lineage>
        <taxon>Bacteria</taxon>
        <taxon>Pseudomonadati</taxon>
        <taxon>Thermodesulfobacteriota</taxon>
        <taxon>Desulfovibrionia</taxon>
        <taxon>Desulfovibrionales</taxon>
        <taxon>Desulfovibrionaceae</taxon>
        <taxon>Alkalidesulfovibrio</taxon>
    </lineage>
</organism>
<dbReference type="AlphaFoldDB" id="S7TD78"/>
<keyword evidence="5 6" id="KW-0949">S-adenosyl-L-methionine</keyword>
<gene>
    <name evidence="6" type="primary">prmA</name>
    <name evidence="7" type="ORF">dsat_2653</name>
</gene>
<keyword evidence="8" id="KW-1185">Reference proteome</keyword>
<dbReference type="EC" id="2.1.1.-" evidence="6"/>
<dbReference type="RefSeq" id="WP_020886538.1">
    <property type="nucleotide sequence ID" value="NZ_ATHI01000007.1"/>
</dbReference>
<dbReference type="GO" id="GO:0005737">
    <property type="term" value="C:cytoplasm"/>
    <property type="evidence" value="ECO:0007669"/>
    <property type="project" value="UniProtKB-SubCell"/>
</dbReference>
<evidence type="ECO:0000256" key="4">
    <source>
        <dbReference type="ARBA" id="ARBA00022679"/>
    </source>
</evidence>
<feature type="binding site" evidence="6">
    <location>
        <position position="219"/>
    </location>
    <ligand>
        <name>S-adenosyl-L-methionine</name>
        <dbReference type="ChEBI" id="CHEBI:59789"/>
    </ligand>
</feature>
<keyword evidence="2 6" id="KW-0963">Cytoplasm</keyword>
<evidence type="ECO:0000313" key="8">
    <source>
        <dbReference type="Proteomes" id="UP000014975"/>
    </source>
</evidence>
<accession>S7TD78</accession>
<comment type="similarity">
    <text evidence="1 6">Belongs to the methyltransferase superfamily. PrmA family.</text>
</comment>
<dbReference type="PATRIC" id="fig|1121439.3.peg.1056"/>
<dbReference type="InterPro" id="IPR029063">
    <property type="entry name" value="SAM-dependent_MTases_sf"/>
</dbReference>
<dbReference type="STRING" id="1121439.dsat_2653"/>
<feature type="binding site" evidence="6">
    <location>
        <position position="175"/>
    </location>
    <ligand>
        <name>S-adenosyl-L-methionine</name>
        <dbReference type="ChEBI" id="CHEBI:59789"/>
    </ligand>
</feature>
<name>S7TD78_9BACT</name>
<comment type="function">
    <text evidence="6">Methylates ribosomal protein L11.</text>
</comment>
<dbReference type="OrthoDB" id="9785995at2"/>
<dbReference type="PANTHER" id="PTHR43648:SF1">
    <property type="entry name" value="ELECTRON TRANSFER FLAVOPROTEIN BETA SUBUNIT LYSINE METHYLTRANSFERASE"/>
    <property type="match status" value="1"/>
</dbReference>
<evidence type="ECO:0000256" key="6">
    <source>
        <dbReference type="HAMAP-Rule" id="MF_00735"/>
    </source>
</evidence>
<feature type="binding site" evidence="6">
    <location>
        <position position="128"/>
    </location>
    <ligand>
        <name>S-adenosyl-L-methionine</name>
        <dbReference type="ChEBI" id="CHEBI:59789"/>
    </ligand>
</feature>
<comment type="catalytic activity">
    <reaction evidence="6">
        <text>L-lysyl-[protein] + 3 S-adenosyl-L-methionine = N(6),N(6),N(6)-trimethyl-L-lysyl-[protein] + 3 S-adenosyl-L-homocysteine + 3 H(+)</text>
        <dbReference type="Rhea" id="RHEA:54192"/>
        <dbReference type="Rhea" id="RHEA-COMP:9752"/>
        <dbReference type="Rhea" id="RHEA-COMP:13826"/>
        <dbReference type="ChEBI" id="CHEBI:15378"/>
        <dbReference type="ChEBI" id="CHEBI:29969"/>
        <dbReference type="ChEBI" id="CHEBI:57856"/>
        <dbReference type="ChEBI" id="CHEBI:59789"/>
        <dbReference type="ChEBI" id="CHEBI:61961"/>
    </reaction>
</comment>
<evidence type="ECO:0000256" key="3">
    <source>
        <dbReference type="ARBA" id="ARBA00022603"/>
    </source>
</evidence>
<dbReference type="Proteomes" id="UP000014975">
    <property type="component" value="Unassembled WGS sequence"/>
</dbReference>
<keyword evidence="7" id="KW-0687">Ribonucleoprotein</keyword>
<comment type="caution">
    <text evidence="7">The sequence shown here is derived from an EMBL/GenBank/DDBJ whole genome shotgun (WGS) entry which is preliminary data.</text>
</comment>
<reference evidence="7 8" key="1">
    <citation type="journal article" date="2013" name="Genome Announc.">
        <title>Draft genome sequences for three mercury-methylating, sulfate-reducing bacteria.</title>
        <authorList>
            <person name="Brown S.D."/>
            <person name="Hurt R.A.Jr."/>
            <person name="Gilmour C.C."/>
            <person name="Elias D.A."/>
        </authorList>
    </citation>
    <scope>NUCLEOTIDE SEQUENCE [LARGE SCALE GENOMIC DNA]</scope>
    <source>
        <strain evidence="7 8">DSM 16529</strain>
    </source>
</reference>
<keyword evidence="3 6" id="KW-0489">Methyltransferase</keyword>
<keyword evidence="4 6" id="KW-0808">Transferase</keyword>
<comment type="subcellular location">
    <subcellularLocation>
        <location evidence="6">Cytoplasm</location>
    </subcellularLocation>
</comment>
<keyword evidence="7" id="KW-0689">Ribosomal protein</keyword>
<dbReference type="GO" id="GO:0032259">
    <property type="term" value="P:methylation"/>
    <property type="evidence" value="ECO:0007669"/>
    <property type="project" value="UniProtKB-KW"/>
</dbReference>
<dbReference type="CDD" id="cd02440">
    <property type="entry name" value="AdoMet_MTases"/>
    <property type="match status" value="1"/>
</dbReference>
<protein>
    <recommendedName>
        <fullName evidence="6">Ribosomal protein L11 methyltransferase</fullName>
        <shortName evidence="6">L11 Mtase</shortName>
        <ecNumber evidence="6">2.1.1.-</ecNumber>
    </recommendedName>
</protein>
<dbReference type="PANTHER" id="PTHR43648">
    <property type="entry name" value="ELECTRON TRANSFER FLAVOPROTEIN BETA SUBUNIT LYSINE METHYLTRANSFERASE"/>
    <property type="match status" value="1"/>
</dbReference>
<proteinExistence type="inferred from homology"/>
<dbReference type="GO" id="GO:0016279">
    <property type="term" value="F:protein-lysine N-methyltransferase activity"/>
    <property type="evidence" value="ECO:0007669"/>
    <property type="project" value="RHEA"/>
</dbReference>
<evidence type="ECO:0000256" key="2">
    <source>
        <dbReference type="ARBA" id="ARBA00022490"/>
    </source>
</evidence>
<dbReference type="InterPro" id="IPR004498">
    <property type="entry name" value="Ribosomal_PrmA_MeTrfase"/>
</dbReference>
<dbReference type="HAMAP" id="MF_00735">
    <property type="entry name" value="Methyltr_PrmA"/>
    <property type="match status" value="1"/>
</dbReference>
<dbReference type="EMBL" id="ATHI01000007">
    <property type="protein sequence ID" value="EPR34611.1"/>
    <property type="molecule type" value="Genomic_DNA"/>
</dbReference>
<evidence type="ECO:0000256" key="1">
    <source>
        <dbReference type="ARBA" id="ARBA00009741"/>
    </source>
</evidence>
<sequence length="286" mass="29993">MQRIEFSVAESAYERAVTLLSNRAPQGWEESLSPVDGRTWFTFHIDDHPLADELVALLSREFPDSAVRVSEIDEQNWALAWREFFTPVMAGEAFEVLPPWLAASGGPGRKSIVIEPKMAFGTGHHPTTALCLEAIGELSQGGRIGPDTRFLDIGTGSGILAIGLALLGLSGVGVDIDPQAVACATENLAANNVSDRVALAVGGVESVRPKPGYGLVVANILSGPLIALAPDIAARLAPNGVLVLSGVLTEQAPGVAAAYGRRGLPAPVFRHSGEWAALVFDTAAKS</sequence>
<dbReference type="Gene3D" id="3.40.50.150">
    <property type="entry name" value="Vaccinia Virus protein VP39"/>
    <property type="match status" value="1"/>
</dbReference>
<evidence type="ECO:0000313" key="7">
    <source>
        <dbReference type="EMBL" id="EPR34611.1"/>
    </source>
</evidence>
<dbReference type="eggNOG" id="COG2264">
    <property type="taxonomic scope" value="Bacteria"/>
</dbReference>
<dbReference type="SUPFAM" id="SSF53335">
    <property type="entry name" value="S-adenosyl-L-methionine-dependent methyltransferases"/>
    <property type="match status" value="1"/>
</dbReference>
<dbReference type="Pfam" id="PF06325">
    <property type="entry name" value="PrmA"/>
    <property type="match status" value="1"/>
</dbReference>
<dbReference type="InterPro" id="IPR050078">
    <property type="entry name" value="Ribosomal_L11_MeTrfase_PrmA"/>
</dbReference>
<evidence type="ECO:0000256" key="5">
    <source>
        <dbReference type="ARBA" id="ARBA00022691"/>
    </source>
</evidence>